<keyword evidence="5" id="KW-0808">Transferase</keyword>
<dbReference type="InterPro" id="IPR003661">
    <property type="entry name" value="HisK_dim/P_dom"/>
</dbReference>
<keyword evidence="4" id="KW-1003">Cell membrane</keyword>
<evidence type="ECO:0000256" key="2">
    <source>
        <dbReference type="ARBA" id="ARBA00004651"/>
    </source>
</evidence>
<dbReference type="SUPFAM" id="SSF55874">
    <property type="entry name" value="ATPase domain of HSP90 chaperone/DNA topoisomerase II/histidine kinase"/>
    <property type="match status" value="1"/>
</dbReference>
<dbReference type="InterPro" id="IPR036890">
    <property type="entry name" value="HATPase_C_sf"/>
</dbReference>
<evidence type="ECO:0000313" key="11">
    <source>
        <dbReference type="Proteomes" id="UP001139031"/>
    </source>
</evidence>
<proteinExistence type="predicted"/>
<keyword evidence="4" id="KW-0472">Membrane</keyword>
<organism evidence="10 11">
    <name type="scientific">Nannocystis pusilla</name>
    <dbReference type="NCBI Taxonomy" id="889268"/>
    <lineage>
        <taxon>Bacteria</taxon>
        <taxon>Pseudomonadati</taxon>
        <taxon>Myxococcota</taxon>
        <taxon>Polyangia</taxon>
        <taxon>Nannocystales</taxon>
        <taxon>Nannocystaceae</taxon>
        <taxon>Nannocystis</taxon>
    </lineage>
</organism>
<dbReference type="CDD" id="cd00082">
    <property type="entry name" value="HisKA"/>
    <property type="match status" value="1"/>
</dbReference>
<comment type="caution">
    <text evidence="10">The sequence shown here is derived from an EMBL/GenBank/DDBJ whole genome shotgun (WGS) entry which is preliminary data.</text>
</comment>
<feature type="domain" description="Histidine kinase" evidence="9">
    <location>
        <begin position="126"/>
        <end position="328"/>
    </location>
</feature>
<protein>
    <recommendedName>
        <fullName evidence="3">histidine kinase</fullName>
        <ecNumber evidence="3">2.7.13.3</ecNumber>
    </recommendedName>
</protein>
<dbReference type="PROSITE" id="PS50109">
    <property type="entry name" value="HIS_KIN"/>
    <property type="match status" value="1"/>
</dbReference>
<dbReference type="GO" id="GO:0016301">
    <property type="term" value="F:kinase activity"/>
    <property type="evidence" value="ECO:0007669"/>
    <property type="project" value="UniProtKB-KW"/>
</dbReference>
<dbReference type="InterPro" id="IPR005467">
    <property type="entry name" value="His_kinase_dom"/>
</dbReference>
<dbReference type="EC" id="2.7.13.3" evidence="3"/>
<dbReference type="EMBL" id="JAIRAU010000044">
    <property type="protein sequence ID" value="MBZ5713828.1"/>
    <property type="molecule type" value="Genomic_DNA"/>
</dbReference>
<evidence type="ECO:0000256" key="5">
    <source>
        <dbReference type="ARBA" id="ARBA00022679"/>
    </source>
</evidence>
<evidence type="ECO:0000256" key="6">
    <source>
        <dbReference type="ARBA" id="ARBA00022741"/>
    </source>
</evidence>
<evidence type="ECO:0000256" key="1">
    <source>
        <dbReference type="ARBA" id="ARBA00000085"/>
    </source>
</evidence>
<sequence>MPDQRPSPSSRAHLAQLLRELVPQFVELFDGAELLVDELADLLVAPEESAACPAGVGHGAGRAREDAAPEMLAREFAALRRALSSRVEQDELAGAAVVALHEQIDEQYAASVAAFAREREAQLLEMVAHDISNPLMNISLCRDYLAGLGEGSPEQQMVREMLQSATLRLQEVTRGLHEVADLRGTPELLERRPLAVAELVADVVAQQQPAASARGVRIEQSLELAGATVLGEHERLVRALGTVVQAALRAAGASRLVTLRGSVAQAQVVLRVSDVAADLGGPSLARRRTTTEMFVARSVVEAHGGRIWHEASSSSRGTTLALSLPLADAVG</sequence>
<reference evidence="10" key="1">
    <citation type="submission" date="2021-08" db="EMBL/GenBank/DDBJ databases">
        <authorList>
            <person name="Stevens D.C."/>
        </authorList>
    </citation>
    <scope>NUCLEOTIDE SEQUENCE</scope>
    <source>
        <strain evidence="10">DSM 53165</strain>
    </source>
</reference>
<evidence type="ECO:0000259" key="9">
    <source>
        <dbReference type="PROSITE" id="PS50109"/>
    </source>
</evidence>
<dbReference type="PANTHER" id="PTHR44936:SF10">
    <property type="entry name" value="SENSOR PROTEIN RSTB"/>
    <property type="match status" value="1"/>
</dbReference>
<dbReference type="SMART" id="SM00388">
    <property type="entry name" value="HisKA"/>
    <property type="match status" value="1"/>
</dbReference>
<keyword evidence="6" id="KW-0547">Nucleotide-binding</keyword>
<evidence type="ECO:0000256" key="3">
    <source>
        <dbReference type="ARBA" id="ARBA00012438"/>
    </source>
</evidence>
<dbReference type="InterPro" id="IPR036097">
    <property type="entry name" value="HisK_dim/P_sf"/>
</dbReference>
<evidence type="ECO:0000313" key="10">
    <source>
        <dbReference type="EMBL" id="MBZ5713828.1"/>
    </source>
</evidence>
<dbReference type="PANTHER" id="PTHR44936">
    <property type="entry name" value="SENSOR PROTEIN CREC"/>
    <property type="match status" value="1"/>
</dbReference>
<dbReference type="SUPFAM" id="SSF47384">
    <property type="entry name" value="Homodimeric domain of signal transducing histidine kinase"/>
    <property type="match status" value="1"/>
</dbReference>
<evidence type="ECO:0000256" key="8">
    <source>
        <dbReference type="ARBA" id="ARBA00022840"/>
    </source>
</evidence>
<comment type="subcellular location">
    <subcellularLocation>
        <location evidence="2">Cell membrane</location>
        <topology evidence="2">Multi-pass membrane protein</topology>
    </subcellularLocation>
</comment>
<dbReference type="InterPro" id="IPR050980">
    <property type="entry name" value="2C_sensor_his_kinase"/>
</dbReference>
<evidence type="ECO:0000256" key="7">
    <source>
        <dbReference type="ARBA" id="ARBA00022777"/>
    </source>
</evidence>
<name>A0ABS7TZX9_9BACT</name>
<keyword evidence="8" id="KW-0067">ATP-binding</keyword>
<evidence type="ECO:0000256" key="4">
    <source>
        <dbReference type="ARBA" id="ARBA00022475"/>
    </source>
</evidence>
<dbReference type="Proteomes" id="UP001139031">
    <property type="component" value="Unassembled WGS sequence"/>
</dbReference>
<accession>A0ABS7TZX9</accession>
<gene>
    <name evidence="10" type="ORF">K7C98_31750</name>
</gene>
<dbReference type="Gene3D" id="3.30.565.10">
    <property type="entry name" value="Histidine kinase-like ATPase, C-terminal domain"/>
    <property type="match status" value="1"/>
</dbReference>
<keyword evidence="11" id="KW-1185">Reference proteome</keyword>
<comment type="catalytic activity">
    <reaction evidence="1">
        <text>ATP + protein L-histidine = ADP + protein N-phospho-L-histidine.</text>
        <dbReference type="EC" id="2.7.13.3"/>
    </reaction>
</comment>
<keyword evidence="7 10" id="KW-0418">Kinase</keyword>
<dbReference type="RefSeq" id="WP_224195562.1">
    <property type="nucleotide sequence ID" value="NZ_JAIRAU010000044.1"/>
</dbReference>